<keyword evidence="1" id="KW-0472">Membrane</keyword>
<accession>A0AA44U360</accession>
<keyword evidence="1" id="KW-0812">Transmembrane</keyword>
<evidence type="ECO:0000313" key="2">
    <source>
        <dbReference type="EMBL" id="PHJ26564.1"/>
    </source>
</evidence>
<feature type="transmembrane region" description="Helical" evidence="1">
    <location>
        <begin position="27"/>
        <end position="51"/>
    </location>
</feature>
<proteinExistence type="predicted"/>
<evidence type="ECO:0000313" key="3">
    <source>
        <dbReference type="Proteomes" id="UP000223982"/>
    </source>
</evidence>
<organism evidence="2 3">
    <name type="scientific">Cutibacterium acnes</name>
    <name type="common">Propionibacterium acnes</name>
    <dbReference type="NCBI Taxonomy" id="1747"/>
    <lineage>
        <taxon>Bacteria</taxon>
        <taxon>Bacillati</taxon>
        <taxon>Actinomycetota</taxon>
        <taxon>Actinomycetes</taxon>
        <taxon>Propionibacteriales</taxon>
        <taxon>Propionibacteriaceae</taxon>
        <taxon>Cutibacterium</taxon>
    </lineage>
</organism>
<feature type="transmembrane region" description="Helical" evidence="1">
    <location>
        <begin position="63"/>
        <end position="89"/>
    </location>
</feature>
<keyword evidence="1" id="KW-1133">Transmembrane helix</keyword>
<protein>
    <submittedName>
        <fullName evidence="2">Uncharacterized protein</fullName>
    </submittedName>
</protein>
<dbReference type="Proteomes" id="UP000223982">
    <property type="component" value="Unassembled WGS sequence"/>
</dbReference>
<reference evidence="2 3" key="1">
    <citation type="submission" date="2017-02" db="EMBL/GenBank/DDBJ databases">
        <title>Prevalence of linear plasmids in Propionibacterium acnes isolates obtained from cancerous prostatic tissue.</title>
        <authorList>
            <person name="Davidsson S."/>
            <person name="Bruggemann H."/>
        </authorList>
    </citation>
    <scope>NUCLEOTIDE SEQUENCE [LARGE SCALE GENOMIC DNA]</scope>
    <source>
        <strain evidence="2 3">09-9</strain>
    </source>
</reference>
<dbReference type="EMBL" id="LKVB01000010">
    <property type="protein sequence ID" value="PHJ26564.1"/>
    <property type="molecule type" value="Genomic_DNA"/>
</dbReference>
<comment type="caution">
    <text evidence="2">The sequence shown here is derived from an EMBL/GenBank/DDBJ whole genome shotgun (WGS) entry which is preliminary data.</text>
</comment>
<evidence type="ECO:0000256" key="1">
    <source>
        <dbReference type="SAM" id="Phobius"/>
    </source>
</evidence>
<name>A0AA44U360_CUTAC</name>
<gene>
    <name evidence="2" type="ORF">APS60_10215</name>
</gene>
<dbReference type="AlphaFoldDB" id="A0AA44U360"/>
<sequence length="91" mass="10080">MATLTGVFMFFLSDPLDMISTLSGKEIAAHVVLLMVFPLAGLVLSIIGIRLKNSSASFIPSMSIVTVITIFIAAVFWFHLYILLSVFFFEF</sequence>